<dbReference type="SMART" id="SM00382">
    <property type="entry name" value="AAA"/>
    <property type="match status" value="1"/>
</dbReference>
<evidence type="ECO:0000256" key="2">
    <source>
        <dbReference type="ARBA" id="ARBA00022448"/>
    </source>
</evidence>
<comment type="caution">
    <text evidence="7">The sequence shown here is derived from an EMBL/GenBank/DDBJ whole genome shotgun (WGS) entry which is preliminary data.</text>
</comment>
<dbReference type="Proteomes" id="UP000280444">
    <property type="component" value="Unassembled WGS sequence"/>
</dbReference>
<evidence type="ECO:0000256" key="3">
    <source>
        <dbReference type="ARBA" id="ARBA00022741"/>
    </source>
</evidence>
<evidence type="ECO:0000259" key="6">
    <source>
        <dbReference type="PROSITE" id="PS50893"/>
    </source>
</evidence>
<dbReference type="GO" id="GO:0016020">
    <property type="term" value="C:membrane"/>
    <property type="evidence" value="ECO:0007669"/>
    <property type="project" value="InterPro"/>
</dbReference>
<proteinExistence type="inferred from homology"/>
<dbReference type="SUPFAM" id="SSF52540">
    <property type="entry name" value="P-loop containing nucleoside triphosphate hydrolases"/>
    <property type="match status" value="1"/>
</dbReference>
<evidence type="ECO:0000256" key="5">
    <source>
        <dbReference type="SAM" id="MobiDB-lite"/>
    </source>
</evidence>
<dbReference type="InterPro" id="IPR015860">
    <property type="entry name" value="ABC_transpr_TagH-like"/>
</dbReference>
<dbReference type="PANTHER" id="PTHR46743">
    <property type="entry name" value="TEICHOIC ACIDS EXPORT ATP-BINDING PROTEIN TAGH"/>
    <property type="match status" value="1"/>
</dbReference>
<dbReference type="RefSeq" id="WP_124869006.1">
    <property type="nucleotide sequence ID" value="NZ_RQZF01000003.1"/>
</dbReference>
<dbReference type="AlphaFoldDB" id="A0A3P1SFD1"/>
<dbReference type="InterPro" id="IPR003593">
    <property type="entry name" value="AAA+_ATPase"/>
</dbReference>
<evidence type="ECO:0000313" key="7">
    <source>
        <dbReference type="EMBL" id="RRC95465.1"/>
    </source>
</evidence>
<keyword evidence="2" id="KW-0813">Transport</keyword>
<dbReference type="Pfam" id="PF00005">
    <property type="entry name" value="ABC_tran"/>
    <property type="match status" value="1"/>
</dbReference>
<dbReference type="GO" id="GO:0016887">
    <property type="term" value="F:ATP hydrolysis activity"/>
    <property type="evidence" value="ECO:0007669"/>
    <property type="project" value="InterPro"/>
</dbReference>
<keyword evidence="3" id="KW-0547">Nucleotide-binding</keyword>
<dbReference type="GO" id="GO:0140359">
    <property type="term" value="F:ABC-type transporter activity"/>
    <property type="evidence" value="ECO:0007669"/>
    <property type="project" value="InterPro"/>
</dbReference>
<accession>A0A3P1SFD1</accession>
<keyword evidence="8" id="KW-1185">Reference proteome</keyword>
<dbReference type="Gene3D" id="3.40.50.300">
    <property type="entry name" value="P-loop containing nucleotide triphosphate hydrolases"/>
    <property type="match status" value="1"/>
</dbReference>
<comment type="similarity">
    <text evidence="1">Belongs to the ABC transporter superfamily.</text>
</comment>
<evidence type="ECO:0000256" key="4">
    <source>
        <dbReference type="ARBA" id="ARBA00022840"/>
    </source>
</evidence>
<dbReference type="InterPro" id="IPR050683">
    <property type="entry name" value="Bact_Polysacc_Export_ATP-bd"/>
</dbReference>
<name>A0A3P1SFD1_9ACTO</name>
<gene>
    <name evidence="7" type="ORF">EII11_04085</name>
</gene>
<dbReference type="EMBL" id="RQZF01000003">
    <property type="protein sequence ID" value="RRC95465.1"/>
    <property type="molecule type" value="Genomic_DNA"/>
</dbReference>
<dbReference type="InterPro" id="IPR003439">
    <property type="entry name" value="ABC_transporter-like_ATP-bd"/>
</dbReference>
<protein>
    <submittedName>
        <fullName evidence="7">ABC transporter ATP-binding protein</fullName>
    </submittedName>
</protein>
<feature type="region of interest" description="Disordered" evidence="5">
    <location>
        <begin position="258"/>
        <end position="279"/>
    </location>
</feature>
<dbReference type="Gene3D" id="2.70.50.60">
    <property type="entry name" value="abc- transporter (atp binding component) like domain"/>
    <property type="match status" value="1"/>
</dbReference>
<dbReference type="InterPro" id="IPR029439">
    <property type="entry name" value="Wzt_C"/>
</dbReference>
<evidence type="ECO:0000256" key="1">
    <source>
        <dbReference type="ARBA" id="ARBA00005417"/>
    </source>
</evidence>
<dbReference type="OrthoDB" id="9778870at2"/>
<reference evidence="7 8" key="1">
    <citation type="submission" date="2018-11" db="EMBL/GenBank/DDBJ databases">
        <title>Genomes From Bacteria Associated with the Canine Oral Cavity: a Test Case for Automated Genome-Based Taxonomic Assignment.</title>
        <authorList>
            <person name="Coil D.A."/>
            <person name="Jospin G."/>
            <person name="Darling A.E."/>
            <person name="Wallis C."/>
            <person name="Davis I.J."/>
            <person name="Harris S."/>
            <person name="Eisen J.A."/>
            <person name="Holcombe L.J."/>
            <person name="O'Flynn C."/>
        </authorList>
    </citation>
    <scope>NUCLEOTIDE SEQUENCE [LARGE SCALE GENOMIC DNA]</scope>
    <source>
        <strain evidence="7 8">OH770</strain>
    </source>
</reference>
<dbReference type="CDD" id="cd10147">
    <property type="entry name" value="Wzt_C-like"/>
    <property type="match status" value="1"/>
</dbReference>
<dbReference type="InterPro" id="IPR027417">
    <property type="entry name" value="P-loop_NTPase"/>
</dbReference>
<dbReference type="PANTHER" id="PTHR46743:SF2">
    <property type="entry name" value="TEICHOIC ACIDS EXPORT ATP-BINDING PROTEIN TAGH"/>
    <property type="match status" value="1"/>
</dbReference>
<organism evidence="7 8">
    <name type="scientific">Schaalia canis</name>
    <dbReference type="NCBI Taxonomy" id="100469"/>
    <lineage>
        <taxon>Bacteria</taxon>
        <taxon>Bacillati</taxon>
        <taxon>Actinomycetota</taxon>
        <taxon>Actinomycetes</taxon>
        <taxon>Actinomycetales</taxon>
        <taxon>Actinomycetaceae</taxon>
        <taxon>Schaalia</taxon>
    </lineage>
</organism>
<dbReference type="GO" id="GO:0005524">
    <property type="term" value="F:ATP binding"/>
    <property type="evidence" value="ECO:0007669"/>
    <property type="project" value="UniProtKB-KW"/>
</dbReference>
<dbReference type="CDD" id="cd03220">
    <property type="entry name" value="ABC_KpsT_Wzt"/>
    <property type="match status" value="1"/>
</dbReference>
<sequence length="425" mass="46048">MSDGLTSTDSDYSIIVRNVSKVFEVHADRRSTLKERVMRGAARQRSVFHALDDVSFVIKKGSTFGLIGHNGSGKSTMLKILAGVYQPSSGSVEVSAKVDALLELGAGFHGELSGRENIYLNGAILGRSRKEIDDTLDWIIDYADIGDFIDEPVKVYSSGMTVRLGFAVAVAVRPEILIVDEIIAVGDEEFQRKCFDLMRQLRAQGTTIALVTHSLGLAQEMCDEAVWLDHGRVREIGDAGSVISAYLADVNLRENAQRAAEEGDGDFDPTAEGADNQGTGQCRMTSVEFLDHTGHPVPFFTTGEAATIRIHLHAKETLNDVEVGLAFVTSGTMSIAGPNSRASGITYTINAGSSYVDYTMDPLLFLPGHYLLSVGIVSEGTIYDYSDRRTEMLVRANSVVQEPGIVALPPGRWSATTVPDTHNVR</sequence>
<keyword evidence="4 7" id="KW-0067">ATP-binding</keyword>
<evidence type="ECO:0000313" key="8">
    <source>
        <dbReference type="Proteomes" id="UP000280444"/>
    </source>
</evidence>
<dbReference type="PROSITE" id="PS50893">
    <property type="entry name" value="ABC_TRANSPORTER_2"/>
    <property type="match status" value="1"/>
</dbReference>
<feature type="domain" description="ABC transporter" evidence="6">
    <location>
        <begin position="14"/>
        <end position="255"/>
    </location>
</feature>
<dbReference type="Pfam" id="PF14524">
    <property type="entry name" value="Wzt_C"/>
    <property type="match status" value="1"/>
</dbReference>